<dbReference type="Proteomes" id="UP001362999">
    <property type="component" value="Unassembled WGS sequence"/>
</dbReference>
<feature type="transmembrane region" description="Helical" evidence="2">
    <location>
        <begin position="499"/>
        <end position="520"/>
    </location>
</feature>
<feature type="transmembrane region" description="Helical" evidence="2">
    <location>
        <begin position="87"/>
        <end position="105"/>
    </location>
</feature>
<organism evidence="3 4">
    <name type="scientific">Favolaschia claudopus</name>
    <dbReference type="NCBI Taxonomy" id="2862362"/>
    <lineage>
        <taxon>Eukaryota</taxon>
        <taxon>Fungi</taxon>
        <taxon>Dikarya</taxon>
        <taxon>Basidiomycota</taxon>
        <taxon>Agaricomycotina</taxon>
        <taxon>Agaricomycetes</taxon>
        <taxon>Agaricomycetidae</taxon>
        <taxon>Agaricales</taxon>
        <taxon>Marasmiineae</taxon>
        <taxon>Mycenaceae</taxon>
        <taxon>Favolaschia</taxon>
    </lineage>
</organism>
<dbReference type="AlphaFoldDB" id="A0AAW0B4H1"/>
<protein>
    <submittedName>
        <fullName evidence="3">Uncharacterized protein</fullName>
    </submittedName>
</protein>
<keyword evidence="2" id="KW-0472">Membrane</keyword>
<name>A0AAW0B4H1_9AGAR</name>
<gene>
    <name evidence="3" type="ORF">R3P38DRAFT_1215233</name>
</gene>
<feature type="transmembrane region" description="Helical" evidence="2">
    <location>
        <begin position="44"/>
        <end position="67"/>
    </location>
</feature>
<comment type="caution">
    <text evidence="3">The sequence shown here is derived from an EMBL/GenBank/DDBJ whole genome shotgun (WGS) entry which is preliminary data.</text>
</comment>
<dbReference type="EMBL" id="JAWWNJ010000041">
    <property type="protein sequence ID" value="KAK7020468.1"/>
    <property type="molecule type" value="Genomic_DNA"/>
</dbReference>
<proteinExistence type="predicted"/>
<evidence type="ECO:0000313" key="4">
    <source>
        <dbReference type="Proteomes" id="UP001362999"/>
    </source>
</evidence>
<feature type="region of interest" description="Disordered" evidence="1">
    <location>
        <begin position="619"/>
        <end position="703"/>
    </location>
</feature>
<evidence type="ECO:0000256" key="1">
    <source>
        <dbReference type="SAM" id="MobiDB-lite"/>
    </source>
</evidence>
<keyword evidence="2" id="KW-1133">Transmembrane helix</keyword>
<evidence type="ECO:0000256" key="2">
    <source>
        <dbReference type="SAM" id="Phobius"/>
    </source>
</evidence>
<dbReference type="Pfam" id="PF11915">
    <property type="entry name" value="DUF3433"/>
    <property type="match status" value="1"/>
</dbReference>
<keyword evidence="2" id="KW-0812">Transmembrane</keyword>
<keyword evidence="4" id="KW-1185">Reference proteome</keyword>
<sequence length="703" mass="75328">MFPNPHSPSILPPSYRDAMYVPSRDAIEADVKAKPYRPLLLRNWFVTLVAITLFGLAIAIEVCLAISKRNGGFPTPERNVFTGVSPRFLTAFFPTLLVAVLLLIWQSSDRSYRELQPYIVLARGNVTAAEGLLANYSGLSAWGVITNALKFRHYLILISTLTTLLGSFLQPLAGSIIQVTQLPKTSGGSTKTIGLVSDVLDLNAFLAAAGYAEAAVFHGLSDPPFIHGAWSIAEFEVISNLNFLVNNSHRQQFPDTSVLNGTLSVNTTAIQTLANCQAPQATELLSVPGTPNFTIQALNSAGCVGSTTFNPESTSSSTQYGAAAVQNCGETDVQFQPIMFWFFHIRQINESFAEPQGAAVFCKPSIKAFNVMTTTDVNNGLIVGIVPFDDVTTSNNVTGSPQNGRAFNSVRFPLTNDSFVQARAVSISAGVSGAIFRFAAQQAGGIQSTFDDNGFLAITQKVFTQHLSISSKSIYFVDGRSTVPASLVSLVPRLTLDELPAHALTAVLVLIGLSASFLHIMHSRQRRGFFLAASPGSIAHIVSMTTHAKFGEKLYPYDDDQTLARKLAGLSFSLDPRTGAVVADRDVGPTAEGTVTPFNVTFPSPPPRVPAEHLVASYSAQDKEPISRSSSPVDEDNPRALREKASTSTLGLSELADGEQLPSYVDEPGEGGGVEAIMPLQIEKRGKTRASQAESLPLLAGRS</sequence>
<feature type="compositionally biased region" description="Basic and acidic residues" evidence="1">
    <location>
        <begin position="636"/>
        <end position="645"/>
    </location>
</feature>
<feature type="transmembrane region" description="Helical" evidence="2">
    <location>
        <begin position="154"/>
        <end position="173"/>
    </location>
</feature>
<dbReference type="InterPro" id="IPR021840">
    <property type="entry name" value="DUF3433"/>
</dbReference>
<evidence type="ECO:0000313" key="3">
    <source>
        <dbReference type="EMBL" id="KAK7020468.1"/>
    </source>
</evidence>
<dbReference type="PANTHER" id="PTHR37544">
    <property type="entry name" value="SPRAY-RELATED"/>
    <property type="match status" value="1"/>
</dbReference>
<reference evidence="3 4" key="1">
    <citation type="journal article" date="2024" name="J Genomics">
        <title>Draft genome sequencing and assembly of Favolaschia claudopus CIRM-BRFM 2984 isolated from oak limbs.</title>
        <authorList>
            <person name="Navarro D."/>
            <person name="Drula E."/>
            <person name="Chaduli D."/>
            <person name="Cazenave R."/>
            <person name="Ahrendt S."/>
            <person name="Wang J."/>
            <person name="Lipzen A."/>
            <person name="Daum C."/>
            <person name="Barry K."/>
            <person name="Grigoriev I.V."/>
            <person name="Favel A."/>
            <person name="Rosso M.N."/>
            <person name="Martin F."/>
        </authorList>
    </citation>
    <scope>NUCLEOTIDE SEQUENCE [LARGE SCALE GENOMIC DNA]</scope>
    <source>
        <strain evidence="3 4">CIRM-BRFM 2984</strain>
    </source>
</reference>
<dbReference type="PANTHER" id="PTHR37544:SF3">
    <property type="entry name" value="SPRAY"/>
    <property type="match status" value="1"/>
</dbReference>
<accession>A0AAW0B4H1</accession>